<name>A0A8T2KRL8_ASTMX</name>
<dbReference type="InterPro" id="IPR013106">
    <property type="entry name" value="Ig_V-set"/>
</dbReference>
<dbReference type="SUPFAM" id="SSF48726">
    <property type="entry name" value="Immunoglobulin"/>
    <property type="match status" value="1"/>
</dbReference>
<organism evidence="3 4">
    <name type="scientific">Astyanax mexicanus</name>
    <name type="common">Blind cave fish</name>
    <name type="synonym">Astyanax fasciatus mexicanus</name>
    <dbReference type="NCBI Taxonomy" id="7994"/>
    <lineage>
        <taxon>Eukaryota</taxon>
        <taxon>Metazoa</taxon>
        <taxon>Chordata</taxon>
        <taxon>Craniata</taxon>
        <taxon>Vertebrata</taxon>
        <taxon>Euteleostomi</taxon>
        <taxon>Actinopterygii</taxon>
        <taxon>Neopterygii</taxon>
        <taxon>Teleostei</taxon>
        <taxon>Ostariophysi</taxon>
        <taxon>Characiformes</taxon>
        <taxon>Characoidei</taxon>
        <taxon>Acestrorhamphidae</taxon>
        <taxon>Acestrorhamphinae</taxon>
        <taxon>Astyanax</taxon>
    </lineage>
</organism>
<dbReference type="PROSITE" id="PS50835">
    <property type="entry name" value="IG_LIKE"/>
    <property type="match status" value="1"/>
</dbReference>
<evidence type="ECO:0000256" key="1">
    <source>
        <dbReference type="SAM" id="MobiDB-lite"/>
    </source>
</evidence>
<dbReference type="Pfam" id="PF07686">
    <property type="entry name" value="V-set"/>
    <property type="match status" value="1"/>
</dbReference>
<dbReference type="Gene3D" id="2.60.40.10">
    <property type="entry name" value="Immunoglobulins"/>
    <property type="match status" value="1"/>
</dbReference>
<feature type="non-terminal residue" evidence="3">
    <location>
        <position position="275"/>
    </location>
</feature>
<dbReference type="InterPro" id="IPR036179">
    <property type="entry name" value="Ig-like_dom_sf"/>
</dbReference>
<reference evidence="3 4" key="1">
    <citation type="submission" date="2021-07" db="EMBL/GenBank/DDBJ databases">
        <authorList>
            <person name="Imarazene B."/>
            <person name="Zahm M."/>
            <person name="Klopp C."/>
            <person name="Cabau C."/>
            <person name="Beille S."/>
            <person name="Jouanno E."/>
            <person name="Castinel A."/>
            <person name="Lluch J."/>
            <person name="Gil L."/>
            <person name="Kuchtly C."/>
            <person name="Lopez Roques C."/>
            <person name="Donnadieu C."/>
            <person name="Parrinello H."/>
            <person name="Journot L."/>
            <person name="Du K."/>
            <person name="Schartl M."/>
            <person name="Retaux S."/>
            <person name="Guiguen Y."/>
        </authorList>
    </citation>
    <scope>NUCLEOTIDE SEQUENCE [LARGE SCALE GENOMIC DNA]</scope>
    <source>
        <strain evidence="3">Pach_M1</strain>
        <tissue evidence="3">Testis</tissue>
    </source>
</reference>
<evidence type="ECO:0000313" key="4">
    <source>
        <dbReference type="Proteomes" id="UP000752171"/>
    </source>
</evidence>
<gene>
    <name evidence="3" type="ORF">AMEX_G26278</name>
</gene>
<dbReference type="SMART" id="SM00409">
    <property type="entry name" value="IG"/>
    <property type="match status" value="1"/>
</dbReference>
<dbReference type="AlphaFoldDB" id="A0A8T2KRL8"/>
<accession>A0A8T2KRL8</accession>
<dbReference type="InterPro" id="IPR007110">
    <property type="entry name" value="Ig-like_dom"/>
</dbReference>
<evidence type="ECO:0000259" key="2">
    <source>
        <dbReference type="PROSITE" id="PS50835"/>
    </source>
</evidence>
<comment type="caution">
    <text evidence="3">The sequence shown here is derived from an EMBL/GenBank/DDBJ whole genome shotgun (WGS) entry which is preliminary data.</text>
</comment>
<dbReference type="InterPro" id="IPR013783">
    <property type="entry name" value="Ig-like_fold"/>
</dbReference>
<sequence>GETRFIYKTEVKEEMLECKTNKWQISTTSNNTIDLSCSVQCETGRTVELDDLENPSFCSKDKVSQSGSVCSLSVMESGYYSCVKSLDSGFLFPFKSSPNNLIQSYIIAVQNSDLTLESERRSSSSVNVAEGESVILNCSFSFKKEYNINPFTVYWIKTVNQSSTCIYSYDYDQNKVTYGHHCDEPQNKFRFTYQSEGTFTHNIKISEVKSSDRGQYRCALQMDTSVRGSVVNWKVIENVTLRVYNPTPPHSTDQPETPEIPETPERSGKFKQIHI</sequence>
<evidence type="ECO:0000313" key="3">
    <source>
        <dbReference type="EMBL" id="KAG9261277.1"/>
    </source>
</evidence>
<feature type="domain" description="Ig-like" evidence="2">
    <location>
        <begin position="98"/>
        <end position="229"/>
    </location>
</feature>
<dbReference type="InterPro" id="IPR003599">
    <property type="entry name" value="Ig_sub"/>
</dbReference>
<dbReference type="EMBL" id="JAICCE010000023">
    <property type="protein sequence ID" value="KAG9261277.1"/>
    <property type="molecule type" value="Genomic_DNA"/>
</dbReference>
<dbReference type="Proteomes" id="UP000752171">
    <property type="component" value="Unassembled WGS sequence"/>
</dbReference>
<proteinExistence type="predicted"/>
<feature type="region of interest" description="Disordered" evidence="1">
    <location>
        <begin position="244"/>
        <end position="275"/>
    </location>
</feature>
<protein>
    <recommendedName>
        <fullName evidence="2">Ig-like domain-containing protein</fullName>
    </recommendedName>
</protein>